<feature type="transmembrane region" description="Helical" evidence="1">
    <location>
        <begin position="237"/>
        <end position="259"/>
    </location>
</feature>
<comment type="caution">
    <text evidence="2">The sequence shown here is derived from an EMBL/GenBank/DDBJ whole genome shotgun (WGS) entry which is preliminary data.</text>
</comment>
<dbReference type="PROSITE" id="PS51257">
    <property type="entry name" value="PROKAR_LIPOPROTEIN"/>
    <property type="match status" value="1"/>
</dbReference>
<keyword evidence="1" id="KW-0472">Membrane</keyword>
<name>A0ABX1GJW5_9GAMM</name>
<keyword evidence="1" id="KW-1133">Transmembrane helix</keyword>
<gene>
    <name evidence="2" type="ORF">HCU74_18800</name>
</gene>
<feature type="transmembrane region" description="Helical" evidence="1">
    <location>
        <begin position="92"/>
        <end position="113"/>
    </location>
</feature>
<organism evidence="2 3">
    <name type="scientific">Spongiibacter thalassae</name>
    <dbReference type="NCBI Taxonomy" id="2721624"/>
    <lineage>
        <taxon>Bacteria</taxon>
        <taxon>Pseudomonadati</taxon>
        <taxon>Pseudomonadota</taxon>
        <taxon>Gammaproteobacteria</taxon>
        <taxon>Cellvibrionales</taxon>
        <taxon>Spongiibacteraceae</taxon>
        <taxon>Spongiibacter</taxon>
    </lineage>
</organism>
<dbReference type="Proteomes" id="UP000765845">
    <property type="component" value="Unassembled WGS sequence"/>
</dbReference>
<protein>
    <recommendedName>
        <fullName evidence="4">B box-type domain-containing protein</fullName>
    </recommendedName>
</protein>
<dbReference type="RefSeq" id="WP_168451977.1">
    <property type="nucleotide sequence ID" value="NZ_JAAWWK010000008.1"/>
</dbReference>
<reference evidence="2 3" key="1">
    <citation type="submission" date="2020-04" db="EMBL/GenBank/DDBJ databases">
        <authorList>
            <person name="Yoon J."/>
        </authorList>
    </citation>
    <scope>NUCLEOTIDE SEQUENCE [LARGE SCALE GENOMIC DNA]</scope>
    <source>
        <strain evidence="2 3">KMU-166</strain>
    </source>
</reference>
<evidence type="ECO:0000313" key="2">
    <source>
        <dbReference type="EMBL" id="NKI19461.1"/>
    </source>
</evidence>
<accession>A0ABX1GJW5</accession>
<keyword evidence="1" id="KW-0812">Transmembrane</keyword>
<feature type="transmembrane region" description="Helical" evidence="1">
    <location>
        <begin position="161"/>
        <end position="183"/>
    </location>
</feature>
<feature type="transmembrane region" description="Helical" evidence="1">
    <location>
        <begin position="195"/>
        <end position="217"/>
    </location>
</feature>
<sequence>MHCKYHPLQSASYSCHHCEIAVCATCSNEGQYARDVRCFLCNEELETCLSPQLNTPLLEKLDEVLRYPANPNGLTALLTVALLLTPLPYLPFGWALSLIPLGILLAYGMNCLADTATGNFDAPPFPQRLSRQQGLFGKLCIMSAIAVGFPALLHWLSGPILSASASLALLLVLPAVIMLFAVTHQLSDALKPGNILRLCSVSGGSYGLLLGSVLLIGGSLELIHATVGQVSALAAHVLMALTLSFYGIVAFHWMGLLLFRHRAEIGLKDDRHQRRSVERRSYRDRSLAAIQVLLCEGEWAALDRLFAKIMPTLGDDATCQQLYCEYLFIRSRSDDDARATLIDYLPAYLLTLHQRGLDATMLELFQRMRADCPDFLPRNARLRYVLAQAYEGRNDLRMVSRLLSGLYSIDPQFKDLIPAYQLLVKALDGLPGAKVQANKCRQLLTRLIQLHQKQLAAKSA</sequence>
<proteinExistence type="predicted"/>
<keyword evidence="3" id="KW-1185">Reference proteome</keyword>
<evidence type="ECO:0000256" key="1">
    <source>
        <dbReference type="SAM" id="Phobius"/>
    </source>
</evidence>
<feature type="transmembrane region" description="Helical" evidence="1">
    <location>
        <begin position="134"/>
        <end position="155"/>
    </location>
</feature>
<evidence type="ECO:0008006" key="4">
    <source>
        <dbReference type="Google" id="ProtNLM"/>
    </source>
</evidence>
<evidence type="ECO:0000313" key="3">
    <source>
        <dbReference type="Proteomes" id="UP000765845"/>
    </source>
</evidence>
<dbReference type="EMBL" id="JAAWWK010000008">
    <property type="protein sequence ID" value="NKI19461.1"/>
    <property type="molecule type" value="Genomic_DNA"/>
</dbReference>